<feature type="region of interest" description="Disordered" evidence="1">
    <location>
        <begin position="237"/>
        <end position="264"/>
    </location>
</feature>
<evidence type="ECO:0000313" key="2">
    <source>
        <dbReference type="EMBL" id="KUF64264.1"/>
    </source>
</evidence>
<dbReference type="AlphaFoldDB" id="A0A0W8AX78"/>
<reference evidence="2 3" key="1">
    <citation type="submission" date="2015-11" db="EMBL/GenBank/DDBJ databases">
        <title>Genomes and virulence difference between two physiological races of Phytophthora nicotianae.</title>
        <authorList>
            <person name="Liu H."/>
            <person name="Ma X."/>
            <person name="Yu H."/>
            <person name="Fang D."/>
            <person name="Li Y."/>
            <person name="Wang X."/>
            <person name="Wang W."/>
            <person name="Dong Y."/>
            <person name="Xiao B."/>
        </authorList>
    </citation>
    <scope>NUCLEOTIDE SEQUENCE [LARGE SCALE GENOMIC DNA]</scope>
    <source>
        <strain evidence="3">race 0</strain>
    </source>
</reference>
<evidence type="ECO:0000313" key="3">
    <source>
        <dbReference type="Proteomes" id="UP000052943"/>
    </source>
</evidence>
<dbReference type="EMBL" id="LNFO01006141">
    <property type="protein sequence ID" value="KUF64264.1"/>
    <property type="molecule type" value="Genomic_DNA"/>
</dbReference>
<proteinExistence type="predicted"/>
<organism evidence="2 3">
    <name type="scientific">Phytophthora nicotianae</name>
    <name type="common">Potato buckeye rot agent</name>
    <name type="synonym">Phytophthora parasitica</name>
    <dbReference type="NCBI Taxonomy" id="4792"/>
    <lineage>
        <taxon>Eukaryota</taxon>
        <taxon>Sar</taxon>
        <taxon>Stramenopiles</taxon>
        <taxon>Oomycota</taxon>
        <taxon>Peronosporomycetes</taxon>
        <taxon>Peronosporales</taxon>
        <taxon>Peronosporaceae</taxon>
        <taxon>Phytophthora</taxon>
    </lineage>
</organism>
<comment type="caution">
    <text evidence="2">The sequence shown here is derived from an EMBL/GenBank/DDBJ whole genome shotgun (WGS) entry which is preliminary data.</text>
</comment>
<dbReference type="Proteomes" id="UP000052943">
    <property type="component" value="Unassembled WGS sequence"/>
</dbReference>
<accession>A0A0W8AX78</accession>
<gene>
    <name evidence="2" type="ORF">AM587_10001568</name>
</gene>
<protein>
    <submittedName>
        <fullName evidence="2">Uncharacterized protein</fullName>
    </submittedName>
</protein>
<feature type="compositionally biased region" description="Low complexity" evidence="1">
    <location>
        <begin position="150"/>
        <end position="176"/>
    </location>
</feature>
<sequence>MVFRFSEDIDKELMREAIKQKPYTAKYGEAAAVWVQVAKCVSAAVKVSLVDKQVQDRVRLLKKNWSAGELRAALGSGIEEARNATNEQSHYDSLPGLVGQYVSLEKDFKAQKQSNKEKKQAEEAQTNLCASQIVSDAITRRARRGENILSSDASSDSDDGTASVASTPSVSSISTPGKVPAGRRKSVFQLEVDRQEKRIRLDAEMRCEQFDRQMQLQQQQQHAERLAFEREQHENRLAFERERERSRERTEERLNRAREEAEERNRQLILQCVTIFSKSLNSSDKK</sequence>
<dbReference type="OrthoDB" id="114449at2759"/>
<name>A0A0W8AX78_PHYNI</name>
<feature type="region of interest" description="Disordered" evidence="1">
    <location>
        <begin position="147"/>
        <end position="181"/>
    </location>
</feature>
<evidence type="ECO:0000256" key="1">
    <source>
        <dbReference type="SAM" id="MobiDB-lite"/>
    </source>
</evidence>